<proteinExistence type="predicted"/>
<dbReference type="AlphaFoldDB" id="A0A7S2YHC4"/>
<gene>
    <name evidence="2" type="ORF">APAL1065_LOCUS17264</name>
</gene>
<organism evidence="2">
    <name type="scientific">Entomoneis paludosa</name>
    <dbReference type="NCBI Taxonomy" id="265537"/>
    <lineage>
        <taxon>Eukaryota</taxon>
        <taxon>Sar</taxon>
        <taxon>Stramenopiles</taxon>
        <taxon>Ochrophyta</taxon>
        <taxon>Bacillariophyta</taxon>
        <taxon>Bacillariophyceae</taxon>
        <taxon>Bacillariophycidae</taxon>
        <taxon>Entomoneidaceae</taxon>
        <taxon>Entomoneis</taxon>
    </lineage>
</organism>
<keyword evidence="1" id="KW-0812">Transmembrane</keyword>
<reference evidence="2" key="1">
    <citation type="submission" date="2021-01" db="EMBL/GenBank/DDBJ databases">
        <authorList>
            <person name="Corre E."/>
            <person name="Pelletier E."/>
            <person name="Niang G."/>
            <person name="Scheremetjew M."/>
            <person name="Finn R."/>
            <person name="Kale V."/>
            <person name="Holt S."/>
            <person name="Cochrane G."/>
            <person name="Meng A."/>
            <person name="Brown T."/>
            <person name="Cohen L."/>
        </authorList>
    </citation>
    <scope>NUCLEOTIDE SEQUENCE</scope>
    <source>
        <strain evidence="2">CCMP125</strain>
    </source>
</reference>
<evidence type="ECO:0000313" key="2">
    <source>
        <dbReference type="EMBL" id="CAD9977141.1"/>
    </source>
</evidence>
<sequence>MVRINAGQRAAPRRRTPRGWGSLVLMAMTVLCFFYQIDVFTSRPFHRQTASSASMSLLSEKTWDAAAIHKEFERALQKIHDAPIVHEPFDHFFVPQLFSGEFYGALMKELPSSDTYTKQSYAGTAPTYKSICLSPDLKNQISSNDSSSPPHIHIPSECTRGGHCWQEKMQYHATDKNEGMILTVNHNTDQYPLWRQMFQLVHSKNFTDMLYSKFAIPSGIPEWKQKEARKFFDHETGRIQKLRNSAAVRIDPTSYHLSPHIDVWEKLVTWQYFHPETNELENRNVGTQFFKLKSEYQHLIEMEEKKNPAWLDYSFFDQVKEHKVVPNYFFSFAPNNRSWHGAAIDPTKMQGVNPHARRTFLGFLTFQEWKWHHFNKKDYLGHEFYYTREE</sequence>
<keyword evidence="1" id="KW-0472">Membrane</keyword>
<keyword evidence="1" id="KW-1133">Transmembrane helix</keyword>
<evidence type="ECO:0000256" key="1">
    <source>
        <dbReference type="SAM" id="Phobius"/>
    </source>
</evidence>
<name>A0A7S2YHC4_9STRA</name>
<feature type="transmembrane region" description="Helical" evidence="1">
    <location>
        <begin position="20"/>
        <end position="37"/>
    </location>
</feature>
<accession>A0A7S2YHC4</accession>
<protein>
    <submittedName>
        <fullName evidence="2">Uncharacterized protein</fullName>
    </submittedName>
</protein>
<dbReference type="EMBL" id="HBHT01025725">
    <property type="protein sequence ID" value="CAD9977141.1"/>
    <property type="molecule type" value="Transcribed_RNA"/>
</dbReference>